<organism evidence="2 3">
    <name type="scientific">Myotis myotis</name>
    <name type="common">Greater mouse-eared bat</name>
    <name type="synonym">Vespertilio myotis</name>
    <dbReference type="NCBI Taxonomy" id="51298"/>
    <lineage>
        <taxon>Eukaryota</taxon>
        <taxon>Metazoa</taxon>
        <taxon>Chordata</taxon>
        <taxon>Craniata</taxon>
        <taxon>Vertebrata</taxon>
        <taxon>Euteleostomi</taxon>
        <taxon>Mammalia</taxon>
        <taxon>Eutheria</taxon>
        <taxon>Laurasiatheria</taxon>
        <taxon>Chiroptera</taxon>
        <taxon>Yangochiroptera</taxon>
        <taxon>Vespertilionidae</taxon>
        <taxon>Myotis</taxon>
    </lineage>
</organism>
<dbReference type="EMBL" id="JABWUV010000006">
    <property type="protein sequence ID" value="KAF6349246.1"/>
    <property type="molecule type" value="Genomic_DNA"/>
</dbReference>
<reference evidence="2 3" key="1">
    <citation type="journal article" date="2020" name="Nature">
        <title>Six reference-quality genomes reveal evolution of bat adaptations.</title>
        <authorList>
            <person name="Jebb D."/>
            <person name="Huang Z."/>
            <person name="Pippel M."/>
            <person name="Hughes G.M."/>
            <person name="Lavrichenko K."/>
            <person name="Devanna P."/>
            <person name="Winkler S."/>
            <person name="Jermiin L.S."/>
            <person name="Skirmuntt E.C."/>
            <person name="Katzourakis A."/>
            <person name="Burkitt-Gray L."/>
            <person name="Ray D.A."/>
            <person name="Sullivan K.A.M."/>
            <person name="Roscito J.G."/>
            <person name="Kirilenko B.M."/>
            <person name="Davalos L.M."/>
            <person name="Corthals A.P."/>
            <person name="Power M.L."/>
            <person name="Jones G."/>
            <person name="Ransome R.D."/>
            <person name="Dechmann D.K.N."/>
            <person name="Locatelli A.G."/>
            <person name="Puechmaille S.J."/>
            <person name="Fedrigo O."/>
            <person name="Jarvis E.D."/>
            <person name="Hiller M."/>
            <person name="Vernes S.C."/>
            <person name="Myers E.W."/>
            <person name="Teeling E.C."/>
        </authorList>
    </citation>
    <scope>NUCLEOTIDE SEQUENCE [LARGE SCALE GENOMIC DNA]</scope>
    <source>
        <strain evidence="2">MMyoMyo1</strain>
        <tissue evidence="2">Flight muscle</tissue>
    </source>
</reference>
<dbReference type="Proteomes" id="UP000527355">
    <property type="component" value="Unassembled WGS sequence"/>
</dbReference>
<proteinExistence type="predicted"/>
<evidence type="ECO:0000313" key="3">
    <source>
        <dbReference type="Proteomes" id="UP000527355"/>
    </source>
</evidence>
<gene>
    <name evidence="2" type="ORF">mMyoMyo1_011793</name>
</gene>
<feature type="region of interest" description="Disordered" evidence="1">
    <location>
        <begin position="151"/>
        <end position="182"/>
    </location>
</feature>
<keyword evidence="3" id="KW-1185">Reference proteome</keyword>
<evidence type="ECO:0000256" key="1">
    <source>
        <dbReference type="SAM" id="MobiDB-lite"/>
    </source>
</evidence>
<evidence type="ECO:0000313" key="2">
    <source>
        <dbReference type="EMBL" id="KAF6349246.1"/>
    </source>
</evidence>
<accession>A0A7J7XIR3</accession>
<protein>
    <submittedName>
        <fullName evidence="2">Uncharacterized protein</fullName>
    </submittedName>
</protein>
<sequence length="182" mass="19519">MSLITLFPSLPDELLFTLLNPFSQNIPQPTSKNEAWTSKPTKPGHVWRLPILPLAQAAGASGAGELPSPAGLGKDPWMPSWSACLVPEHMAGPAKSPRLWEVPRVCPNAPDPQYHIPDPCTQVKVVPSLPPPPCIGPDGTSWLYPLYGSSQGAVTGSSPSQRKSQSQLPLRPCMQEGLHRGP</sequence>
<name>A0A7J7XIR3_MYOMY</name>
<dbReference type="AlphaFoldDB" id="A0A7J7XIR3"/>
<feature type="compositionally biased region" description="Polar residues" evidence="1">
    <location>
        <begin position="151"/>
        <end position="168"/>
    </location>
</feature>
<comment type="caution">
    <text evidence="2">The sequence shown here is derived from an EMBL/GenBank/DDBJ whole genome shotgun (WGS) entry which is preliminary data.</text>
</comment>